<dbReference type="Proteomes" id="UP001165064">
    <property type="component" value="Unassembled WGS sequence"/>
</dbReference>
<dbReference type="EMBL" id="BSXS01001943">
    <property type="protein sequence ID" value="GME77701.1"/>
    <property type="molecule type" value="Genomic_DNA"/>
</dbReference>
<gene>
    <name evidence="1" type="ORF">Amon02_000313300</name>
</gene>
<accession>A0ACB5SZI2</accession>
<protein>
    <submittedName>
        <fullName evidence="1">Unnamed protein product</fullName>
    </submittedName>
</protein>
<comment type="caution">
    <text evidence="1">The sequence shown here is derived from an EMBL/GenBank/DDBJ whole genome shotgun (WGS) entry which is preliminary data.</text>
</comment>
<organism evidence="1 2">
    <name type="scientific">Ambrosiozyma monospora</name>
    <name type="common">Yeast</name>
    <name type="synonym">Endomycopsis monosporus</name>
    <dbReference type="NCBI Taxonomy" id="43982"/>
    <lineage>
        <taxon>Eukaryota</taxon>
        <taxon>Fungi</taxon>
        <taxon>Dikarya</taxon>
        <taxon>Ascomycota</taxon>
        <taxon>Saccharomycotina</taxon>
        <taxon>Pichiomycetes</taxon>
        <taxon>Pichiales</taxon>
        <taxon>Pichiaceae</taxon>
        <taxon>Ambrosiozyma</taxon>
    </lineage>
</organism>
<name>A0ACB5SZI2_AMBMO</name>
<proteinExistence type="predicted"/>
<evidence type="ECO:0000313" key="1">
    <source>
        <dbReference type="EMBL" id="GME77701.1"/>
    </source>
</evidence>
<reference evidence="1" key="1">
    <citation type="submission" date="2023-04" db="EMBL/GenBank/DDBJ databases">
        <title>Ambrosiozyma monospora NBRC 10751.</title>
        <authorList>
            <person name="Ichikawa N."/>
            <person name="Sato H."/>
            <person name="Tonouchi N."/>
        </authorList>
    </citation>
    <scope>NUCLEOTIDE SEQUENCE</scope>
    <source>
        <strain evidence="1">NBRC 10751</strain>
    </source>
</reference>
<evidence type="ECO:0000313" key="2">
    <source>
        <dbReference type="Proteomes" id="UP001165064"/>
    </source>
</evidence>
<keyword evidence="2" id="KW-1185">Reference proteome</keyword>
<sequence length="108" mass="11588">MGQPHFALQVDSASNSSIDSPPPQQLASKQNSVTSFGSISSSGSMDSRTNSNGNGIPRRKLKKPPPPPPRSRSSNLNVVLQNNQNNNSELALSRAKVDSSVIGSRRRY</sequence>